<dbReference type="AlphaFoldDB" id="A0A7W8ADD4"/>
<keyword evidence="2" id="KW-1185">Reference proteome</keyword>
<dbReference type="InterPro" id="IPR012808">
    <property type="entry name" value="CHP02453"/>
</dbReference>
<organism evidence="1 2">
    <name type="scientific">Nonomuraea endophytica</name>
    <dbReference type="NCBI Taxonomy" id="714136"/>
    <lineage>
        <taxon>Bacteria</taxon>
        <taxon>Bacillati</taxon>
        <taxon>Actinomycetota</taxon>
        <taxon>Actinomycetes</taxon>
        <taxon>Streptosporangiales</taxon>
        <taxon>Streptosporangiaceae</taxon>
        <taxon>Nonomuraea</taxon>
    </lineage>
</organism>
<reference evidence="1 2" key="1">
    <citation type="submission" date="2020-08" db="EMBL/GenBank/DDBJ databases">
        <title>Genomic Encyclopedia of Type Strains, Phase IV (KMG-IV): sequencing the most valuable type-strain genomes for metagenomic binning, comparative biology and taxonomic classification.</title>
        <authorList>
            <person name="Goeker M."/>
        </authorList>
    </citation>
    <scope>NUCLEOTIDE SEQUENCE [LARGE SCALE GENOMIC DNA]</scope>
    <source>
        <strain evidence="1 2">DSM 45385</strain>
    </source>
</reference>
<comment type="caution">
    <text evidence="1">The sequence shown here is derived from an EMBL/GenBank/DDBJ whole genome shotgun (WGS) entry which is preliminary data.</text>
</comment>
<sequence length="213" mass="23625">MEVTVFPGWSSELRTFFTGLEQDNSQSYLDTHRDLFRRAVLDPAKALAARLEPRYGRARVFRLRKDARFTDGRSPYHTHLGVQFAGGGAHHYLSVSARELIASVGVFRAGGAWLAAFREAAAGPAGAHLLTIVSALESEGFAVSGQTLKKAPRGWSQDHPHIRLLRHTALTATWRWPAPLWLDDPGAADLITGAWERAAPLSRWLRQHSPLED</sequence>
<dbReference type="Proteomes" id="UP000568380">
    <property type="component" value="Unassembled WGS sequence"/>
</dbReference>
<evidence type="ECO:0000313" key="2">
    <source>
        <dbReference type="Proteomes" id="UP000568380"/>
    </source>
</evidence>
<dbReference type="RefSeq" id="WP_184972915.1">
    <property type="nucleotide sequence ID" value="NZ_JACHIN010000018.1"/>
</dbReference>
<evidence type="ECO:0000313" key="1">
    <source>
        <dbReference type="EMBL" id="MBB5083629.1"/>
    </source>
</evidence>
<dbReference type="EMBL" id="JACHIN010000018">
    <property type="protein sequence ID" value="MBB5083629.1"/>
    <property type="molecule type" value="Genomic_DNA"/>
</dbReference>
<protein>
    <submittedName>
        <fullName evidence="1">Uncharacterized protein (TIGR02453 family)</fullName>
    </submittedName>
</protein>
<dbReference type="Pfam" id="PF09365">
    <property type="entry name" value="DUF2461"/>
    <property type="match status" value="1"/>
</dbReference>
<proteinExistence type="predicted"/>
<name>A0A7W8ADD4_9ACTN</name>
<gene>
    <name evidence="1" type="ORF">HNR40_009134</name>
</gene>
<accession>A0A7W8ADD4</accession>